<feature type="transmembrane region" description="Helical" evidence="1">
    <location>
        <begin position="7"/>
        <end position="26"/>
    </location>
</feature>
<evidence type="ECO:0000313" key="2">
    <source>
        <dbReference type="EMBL" id="SEQ20462.1"/>
    </source>
</evidence>
<sequence length="212" mass="24233">MKPFVKNILFCVIAILGDLFTSFMAYKLQLPCFLDTEFAVAITLYMGLIPGLIVAASFNPLMIVLLCRYTGTPFSFYDCLYAICGMLIVFVTWLFSRNKREFLYSRIMTVLYLLIIVVVSSVFSFTSASLLDTFVLPLFQTSTGFSAFDNFSEVMRQLKMGTFFSYLVPRIPLTVNDRLICTFAGFGLYRLLVKLDDFQFAKFRQTNITAEE</sequence>
<gene>
    <name evidence="2" type="ORF">SAMN04487977_10313</name>
</gene>
<reference evidence="2 3" key="1">
    <citation type="submission" date="2016-10" db="EMBL/GenBank/DDBJ databases">
        <authorList>
            <person name="de Groot N.N."/>
        </authorList>
    </citation>
    <scope>NUCLEOTIDE SEQUENCE [LARGE SCALE GENOMIC DNA]</scope>
    <source>
        <strain evidence="2 3">B25</strain>
    </source>
</reference>
<keyword evidence="3" id="KW-1185">Reference proteome</keyword>
<keyword evidence="1" id="KW-1133">Transmembrane helix</keyword>
<evidence type="ECO:0000256" key="1">
    <source>
        <dbReference type="SAM" id="Phobius"/>
    </source>
</evidence>
<name>A0A1H9E4C8_9SPIR</name>
<feature type="transmembrane region" description="Helical" evidence="1">
    <location>
        <begin position="38"/>
        <end position="67"/>
    </location>
</feature>
<dbReference type="RefSeq" id="WP_074642013.1">
    <property type="nucleotide sequence ID" value="NZ_FOFU01000003.1"/>
</dbReference>
<proteinExistence type="predicted"/>
<keyword evidence="1" id="KW-0472">Membrane</keyword>
<dbReference type="EMBL" id="FOFU01000003">
    <property type="protein sequence ID" value="SEQ20462.1"/>
    <property type="molecule type" value="Genomic_DNA"/>
</dbReference>
<feature type="transmembrane region" description="Helical" evidence="1">
    <location>
        <begin position="107"/>
        <end position="131"/>
    </location>
</feature>
<feature type="transmembrane region" description="Helical" evidence="1">
    <location>
        <begin position="74"/>
        <end position="95"/>
    </location>
</feature>
<evidence type="ECO:0000313" key="3">
    <source>
        <dbReference type="Proteomes" id="UP000182360"/>
    </source>
</evidence>
<organism evidence="2 3">
    <name type="scientific">Treponema bryantii</name>
    <dbReference type="NCBI Taxonomy" id="163"/>
    <lineage>
        <taxon>Bacteria</taxon>
        <taxon>Pseudomonadati</taxon>
        <taxon>Spirochaetota</taxon>
        <taxon>Spirochaetia</taxon>
        <taxon>Spirochaetales</taxon>
        <taxon>Treponemataceae</taxon>
        <taxon>Treponema</taxon>
    </lineage>
</organism>
<dbReference type="AlphaFoldDB" id="A0A1H9E4C8"/>
<protein>
    <recommendedName>
        <fullName evidence="4">Energy-coupling factor transport system substrate-specific component</fullName>
    </recommendedName>
</protein>
<evidence type="ECO:0008006" key="4">
    <source>
        <dbReference type="Google" id="ProtNLM"/>
    </source>
</evidence>
<dbReference type="Proteomes" id="UP000182360">
    <property type="component" value="Unassembled WGS sequence"/>
</dbReference>
<accession>A0A1H9E4C8</accession>
<keyword evidence="1" id="KW-0812">Transmembrane</keyword>
<dbReference type="OrthoDB" id="359417at2"/>